<dbReference type="EMBL" id="LFZS01000025">
    <property type="protein sequence ID" value="ONN52117.1"/>
    <property type="molecule type" value="Genomic_DNA"/>
</dbReference>
<dbReference type="Proteomes" id="UP000189376">
    <property type="component" value="Unassembled WGS sequence"/>
</dbReference>
<protein>
    <submittedName>
        <fullName evidence="2">Phage baseplate protein</fullName>
    </submittedName>
</protein>
<name>A0A1V2UQH1_9GAMM</name>
<accession>A0A1V2UQH1</accession>
<dbReference type="Pfam" id="PF04865">
    <property type="entry name" value="Baseplate_J"/>
    <property type="match status" value="1"/>
</dbReference>
<evidence type="ECO:0000313" key="2">
    <source>
        <dbReference type="EMBL" id="ONN52117.1"/>
    </source>
</evidence>
<dbReference type="InterPro" id="IPR006949">
    <property type="entry name" value="Barrel_Baseplate_J-like"/>
</dbReference>
<reference evidence="2 3" key="1">
    <citation type="submission" date="2015-07" db="EMBL/GenBank/DDBJ databases">
        <title>Acinetobacter yuneri, a novel member of Acinetobacter calcoaceticus-Acinetobacter baumannii complex isolated from clinical specimen.</title>
        <authorList>
            <person name="Yu Y."/>
        </authorList>
    </citation>
    <scope>NUCLEOTIDE SEQUENCE [LARGE SCALE GENOMIC DNA]</scope>
    <source>
        <strain evidence="2 3">A362</strain>
    </source>
</reference>
<gene>
    <name evidence="2" type="ORF">AC058_18335</name>
</gene>
<keyword evidence="3" id="KW-1185">Reference proteome</keyword>
<dbReference type="AlphaFoldDB" id="A0A1V2UQH1"/>
<proteinExistence type="predicted"/>
<dbReference type="RefSeq" id="WP_077170168.1">
    <property type="nucleotide sequence ID" value="NZ_LFZS01000025.1"/>
</dbReference>
<feature type="domain" description="Baseplate protein J-like barrel" evidence="1">
    <location>
        <begin position="103"/>
        <end position="179"/>
    </location>
</feature>
<organism evidence="2 3">
    <name type="scientific">Acinetobacter genomosp. 33YU</name>
    <dbReference type="NCBI Taxonomy" id="1675530"/>
    <lineage>
        <taxon>Bacteria</taxon>
        <taxon>Pseudomonadati</taxon>
        <taxon>Pseudomonadota</taxon>
        <taxon>Gammaproteobacteria</taxon>
        <taxon>Moraxellales</taxon>
        <taxon>Moraxellaceae</taxon>
        <taxon>Acinetobacter</taxon>
    </lineage>
</organism>
<sequence>MTLTTVAPVITDAGVSAPTFYEIDDYFKTKFKGIYGEDAYLENDSQDGQMIGVFSRAFADVNGAFIKLYSTFSPKTATGDALSRNVAINGISRQLPTFSTVDLEITGTPGTEIKKGYAMDRNSNQWMFPDLVTIPASGIVVVTAKAKKPGAILALSNTITTIGKPTRGWKGVNNPATSSLGMPVELDAKLRQRQALSVAIPSQSKTDSIKGGLFSLAGVSRCKTYENDSDKANDLGMPPHTLCVVVSGGDANEIADLMRVKKSLGCGWFGNVNVPVINVFGDPVTVSIYRPNIRNISFKLNIVGSSEYTKEIENTIKQNLADYVNQLDIGDRIMLNKLYIPAGLFGNLDSETYQIDSIEIIVDGVVIEGNYSLAFNEVAYCDSDSIEINTSGGF</sequence>
<evidence type="ECO:0000313" key="3">
    <source>
        <dbReference type="Proteomes" id="UP000189376"/>
    </source>
</evidence>
<comment type="caution">
    <text evidence="2">The sequence shown here is derived from an EMBL/GenBank/DDBJ whole genome shotgun (WGS) entry which is preliminary data.</text>
</comment>
<evidence type="ECO:0000259" key="1">
    <source>
        <dbReference type="Pfam" id="PF04865"/>
    </source>
</evidence>